<dbReference type="InterPro" id="IPR029071">
    <property type="entry name" value="Ubiquitin-like_domsf"/>
</dbReference>
<name>A0ABD3R7Y0_9STRA</name>
<accession>A0ABD3R7Y0</accession>
<dbReference type="Proteomes" id="UP001530377">
    <property type="component" value="Unassembled WGS sequence"/>
</dbReference>
<dbReference type="CDD" id="cd01763">
    <property type="entry name" value="Ubl_SUMO_like"/>
    <property type="match status" value="1"/>
</dbReference>
<feature type="compositionally biased region" description="Basic and acidic residues" evidence="1">
    <location>
        <begin position="318"/>
        <end position="331"/>
    </location>
</feature>
<organism evidence="2 3">
    <name type="scientific">Cyclostephanos tholiformis</name>
    <dbReference type="NCBI Taxonomy" id="382380"/>
    <lineage>
        <taxon>Eukaryota</taxon>
        <taxon>Sar</taxon>
        <taxon>Stramenopiles</taxon>
        <taxon>Ochrophyta</taxon>
        <taxon>Bacillariophyta</taxon>
        <taxon>Coscinodiscophyceae</taxon>
        <taxon>Thalassiosirophycidae</taxon>
        <taxon>Stephanodiscales</taxon>
        <taxon>Stephanodiscaceae</taxon>
        <taxon>Cyclostephanos</taxon>
    </lineage>
</organism>
<dbReference type="EMBL" id="JALLPB020000502">
    <property type="protein sequence ID" value="KAL3808492.1"/>
    <property type="molecule type" value="Genomic_DNA"/>
</dbReference>
<evidence type="ECO:0000256" key="1">
    <source>
        <dbReference type="SAM" id="MobiDB-lite"/>
    </source>
</evidence>
<sequence>MARGKIRVRRRASLDENVGAGNQMEVTTVQKKTTAERYIQELHDVIEFHWKNLSLDLKNFILSNLHGLTLQKLVAYWRNRPEASSMTIAASSCSCSWYLALNYTRIGAYDEARALLLNGCFLQQCYNTPIEEIAKISQDLNDPTIIGKKLPFFMGGVIAIRSEGRTTSFLNNMVTPDYQRRMSFATQTSSRNEKVKNYVDQIGNDWDTGRGGKSKSEVMRRRASMESTNEESFVGIEIKLVDTHTKAESIVRCGRYMTLKMILKQYAEERNIPMRRLRFSHDGVTLFLSSVANRTPQDLNMANLDSIFITDNEAQDEEGGHNSSSDDSRDPSRKKHRDAPTKSARRKQCRRASWGGPEKIIDVEEYIKLQHSLRLSRVFAEASPKFELIRQRLNAMNLACSLPKDKTCKKKVTASIEQCTFNSSNTGLGGKAGVPFYAIHVGEAENLHKVTKPLGGKSVSIDLHGRTKDEALAELDAKLPEWIDVAMRGAYPWVIPAVIICGGGNQILSEVVDQWIKTNVNVAKAPKTKGCRRGTIS</sequence>
<dbReference type="AlphaFoldDB" id="A0ABD3R7Y0"/>
<feature type="compositionally biased region" description="Basic residues" evidence="1">
    <location>
        <begin position="332"/>
        <end position="350"/>
    </location>
</feature>
<evidence type="ECO:0008006" key="4">
    <source>
        <dbReference type="Google" id="ProtNLM"/>
    </source>
</evidence>
<feature type="region of interest" description="Disordered" evidence="1">
    <location>
        <begin position="313"/>
        <end position="353"/>
    </location>
</feature>
<keyword evidence="3" id="KW-1185">Reference proteome</keyword>
<protein>
    <recommendedName>
        <fullName evidence="4">Smr domain-containing protein</fullName>
    </recommendedName>
</protein>
<evidence type="ECO:0000313" key="3">
    <source>
        <dbReference type="Proteomes" id="UP001530377"/>
    </source>
</evidence>
<reference evidence="2 3" key="1">
    <citation type="submission" date="2024-10" db="EMBL/GenBank/DDBJ databases">
        <title>Updated reference genomes for cyclostephanoid diatoms.</title>
        <authorList>
            <person name="Roberts W.R."/>
            <person name="Alverson A.J."/>
        </authorList>
    </citation>
    <scope>NUCLEOTIDE SEQUENCE [LARGE SCALE GENOMIC DNA]</scope>
    <source>
        <strain evidence="2 3">AJA228-03</strain>
    </source>
</reference>
<proteinExistence type="predicted"/>
<gene>
    <name evidence="2" type="ORF">ACHAXA_009817</name>
</gene>
<comment type="caution">
    <text evidence="2">The sequence shown here is derived from an EMBL/GenBank/DDBJ whole genome shotgun (WGS) entry which is preliminary data.</text>
</comment>
<evidence type="ECO:0000313" key="2">
    <source>
        <dbReference type="EMBL" id="KAL3808492.1"/>
    </source>
</evidence>
<dbReference type="Gene3D" id="3.10.20.90">
    <property type="entry name" value="Phosphatidylinositol 3-kinase Catalytic Subunit, Chain A, domain 1"/>
    <property type="match status" value="1"/>
</dbReference>
<dbReference type="SUPFAM" id="SSF54236">
    <property type="entry name" value="Ubiquitin-like"/>
    <property type="match status" value="1"/>
</dbReference>